<reference evidence="2" key="2">
    <citation type="journal article" date="2017" name="Nat. Plants">
        <title>The Aegilops tauschii genome reveals multiple impacts of transposons.</title>
        <authorList>
            <person name="Zhao G."/>
            <person name="Zou C."/>
            <person name="Li K."/>
            <person name="Wang K."/>
            <person name="Li T."/>
            <person name="Gao L."/>
            <person name="Zhang X."/>
            <person name="Wang H."/>
            <person name="Yang Z."/>
            <person name="Liu X."/>
            <person name="Jiang W."/>
            <person name="Mao L."/>
            <person name="Kong X."/>
            <person name="Jiao Y."/>
            <person name="Jia J."/>
        </authorList>
    </citation>
    <scope>NUCLEOTIDE SEQUENCE [LARGE SCALE GENOMIC DNA]</scope>
    <source>
        <strain evidence="2">cv. AL8/78</strain>
    </source>
</reference>
<evidence type="ECO:0000313" key="2">
    <source>
        <dbReference type="Proteomes" id="UP000015105"/>
    </source>
</evidence>
<keyword evidence="2" id="KW-1185">Reference proteome</keyword>
<organism evidence="1 2">
    <name type="scientific">Aegilops tauschii subsp. strangulata</name>
    <name type="common">Goatgrass</name>
    <dbReference type="NCBI Taxonomy" id="200361"/>
    <lineage>
        <taxon>Eukaryota</taxon>
        <taxon>Viridiplantae</taxon>
        <taxon>Streptophyta</taxon>
        <taxon>Embryophyta</taxon>
        <taxon>Tracheophyta</taxon>
        <taxon>Spermatophyta</taxon>
        <taxon>Magnoliopsida</taxon>
        <taxon>Liliopsida</taxon>
        <taxon>Poales</taxon>
        <taxon>Poaceae</taxon>
        <taxon>BOP clade</taxon>
        <taxon>Pooideae</taxon>
        <taxon>Triticodae</taxon>
        <taxon>Triticeae</taxon>
        <taxon>Triticinae</taxon>
        <taxon>Aegilops</taxon>
    </lineage>
</organism>
<accession>A0A453AK00</accession>
<sequence>MLLSAIATVSTEPTSNIILTLLMFYANNWYACFTICWCRAVTTRSLAPEPLLPPFAQEDLESLARNQNQITISTTSFVVTTSYITLPFHIILLCMFTPVSS</sequence>
<reference evidence="1" key="4">
    <citation type="submission" date="2019-03" db="UniProtKB">
        <authorList>
            <consortium name="EnsemblPlants"/>
        </authorList>
    </citation>
    <scope>IDENTIFICATION</scope>
</reference>
<evidence type="ECO:0000313" key="1">
    <source>
        <dbReference type="EnsemblPlants" id="AET2Gv20163800.22"/>
    </source>
</evidence>
<dbReference type="EnsemblPlants" id="AET2Gv20163800.22">
    <property type="protein sequence ID" value="AET2Gv20163800.22"/>
    <property type="gene ID" value="AET2Gv20163800"/>
</dbReference>
<dbReference type="Proteomes" id="UP000015105">
    <property type="component" value="Chromosome 2D"/>
</dbReference>
<reference evidence="1" key="3">
    <citation type="journal article" date="2017" name="Nature">
        <title>Genome sequence of the progenitor of the wheat D genome Aegilops tauschii.</title>
        <authorList>
            <person name="Luo M.C."/>
            <person name="Gu Y.Q."/>
            <person name="Puiu D."/>
            <person name="Wang H."/>
            <person name="Twardziok S.O."/>
            <person name="Deal K.R."/>
            <person name="Huo N."/>
            <person name="Zhu T."/>
            <person name="Wang L."/>
            <person name="Wang Y."/>
            <person name="McGuire P.E."/>
            <person name="Liu S."/>
            <person name="Long H."/>
            <person name="Ramasamy R.K."/>
            <person name="Rodriguez J.C."/>
            <person name="Van S.L."/>
            <person name="Yuan L."/>
            <person name="Wang Z."/>
            <person name="Xia Z."/>
            <person name="Xiao L."/>
            <person name="Anderson O.D."/>
            <person name="Ouyang S."/>
            <person name="Liang Y."/>
            <person name="Zimin A.V."/>
            <person name="Pertea G."/>
            <person name="Qi P."/>
            <person name="Bennetzen J.L."/>
            <person name="Dai X."/>
            <person name="Dawson M.W."/>
            <person name="Muller H.G."/>
            <person name="Kugler K."/>
            <person name="Rivarola-Duarte L."/>
            <person name="Spannagl M."/>
            <person name="Mayer K.F.X."/>
            <person name="Lu F.H."/>
            <person name="Bevan M.W."/>
            <person name="Leroy P."/>
            <person name="Li P."/>
            <person name="You F.M."/>
            <person name="Sun Q."/>
            <person name="Liu Z."/>
            <person name="Lyons E."/>
            <person name="Wicker T."/>
            <person name="Salzberg S.L."/>
            <person name="Devos K.M."/>
            <person name="Dvorak J."/>
        </authorList>
    </citation>
    <scope>NUCLEOTIDE SEQUENCE [LARGE SCALE GENOMIC DNA]</scope>
    <source>
        <strain evidence="1">cv. AL8/78</strain>
    </source>
</reference>
<dbReference type="Gramene" id="AET2Gv20163800.22">
    <property type="protein sequence ID" value="AET2Gv20163800.22"/>
    <property type="gene ID" value="AET2Gv20163800"/>
</dbReference>
<proteinExistence type="predicted"/>
<name>A0A453AK00_AEGTS</name>
<dbReference type="AlphaFoldDB" id="A0A453AK00"/>
<reference evidence="2" key="1">
    <citation type="journal article" date="2014" name="Science">
        <title>Ancient hybridizations among the ancestral genomes of bread wheat.</title>
        <authorList>
            <consortium name="International Wheat Genome Sequencing Consortium,"/>
            <person name="Marcussen T."/>
            <person name="Sandve S.R."/>
            <person name="Heier L."/>
            <person name="Spannagl M."/>
            <person name="Pfeifer M."/>
            <person name="Jakobsen K.S."/>
            <person name="Wulff B.B."/>
            <person name="Steuernagel B."/>
            <person name="Mayer K.F."/>
            <person name="Olsen O.A."/>
        </authorList>
    </citation>
    <scope>NUCLEOTIDE SEQUENCE [LARGE SCALE GENOMIC DNA]</scope>
    <source>
        <strain evidence="2">cv. AL8/78</strain>
    </source>
</reference>
<reference evidence="1" key="5">
    <citation type="journal article" date="2021" name="G3 (Bethesda)">
        <title>Aegilops tauschii genome assembly Aet v5.0 features greater sequence contiguity and improved annotation.</title>
        <authorList>
            <person name="Wang L."/>
            <person name="Zhu T."/>
            <person name="Rodriguez J.C."/>
            <person name="Deal K.R."/>
            <person name="Dubcovsky J."/>
            <person name="McGuire P.E."/>
            <person name="Lux T."/>
            <person name="Spannagl M."/>
            <person name="Mayer K.F.X."/>
            <person name="Baldrich P."/>
            <person name="Meyers B.C."/>
            <person name="Huo N."/>
            <person name="Gu Y.Q."/>
            <person name="Zhou H."/>
            <person name="Devos K.M."/>
            <person name="Bennetzen J.L."/>
            <person name="Unver T."/>
            <person name="Budak H."/>
            <person name="Gulick P.J."/>
            <person name="Galiba G."/>
            <person name="Kalapos B."/>
            <person name="Nelson D.R."/>
            <person name="Li P."/>
            <person name="You F.M."/>
            <person name="Luo M.C."/>
            <person name="Dvorak J."/>
        </authorList>
    </citation>
    <scope>NUCLEOTIDE SEQUENCE [LARGE SCALE GENOMIC DNA]</scope>
    <source>
        <strain evidence="1">cv. AL8/78</strain>
    </source>
</reference>
<protein>
    <submittedName>
        <fullName evidence="1">Uncharacterized protein</fullName>
    </submittedName>
</protein>